<dbReference type="GO" id="GO:0000155">
    <property type="term" value="F:phosphorelay sensor kinase activity"/>
    <property type="evidence" value="ECO:0007669"/>
    <property type="project" value="InterPro"/>
</dbReference>
<dbReference type="PROSITE" id="PS50109">
    <property type="entry name" value="HIS_KIN"/>
    <property type="match status" value="1"/>
</dbReference>
<dbReference type="Proteomes" id="UP000184139">
    <property type="component" value="Unassembled WGS sequence"/>
</dbReference>
<sequence>MPQDTRGGLVAGFAAEVAGYVPEIRDGLRVLLDHPDDRRRLRQVYRLFHTIKGAAAQLSLQQLSGTARLAEDLLARLLTEGQPATGGVVAFCDDAAAGIADFCAGDLRDGRAGDEMLGQTIHAYYRVDDFDPVQSDPDFQKDFEILCSGGTIIASPPNLLIEELLDQAAEVVQSIGAALSDNSGGDAEPAALVQHLKRLILAAETKVGEQGEELPTAFTEPFAAFLDWLTTDMYLIADQTVDLLTNYLRFFYLLLQNPGQVESAKTSKVVESMTQVRDFALMMTPVTSRDDVTELFDEPDFLVIDEEDEDQQQENLLFYDAFGQIPDTEVSVDEAQPTDVAATEGGFDDEDEMDLHEIFIAESEEHLQVIGTALIGLERLVDGPTAVGGEVAELLAEMRRAVHTLKGAAGMTGFQHLFEFAHRCEDLLDSFFADARQVRPHDIAVLGDAVDLIEVMAMRPQQASDVAVVQVSETIGELIAEQDGNSESATGQPSAEAGASALTALPEEAEAEPEAADRDGFAASDFEGAEADDRQDELIRQAHPLEAESGFIRVRLDNLDELVGLESELIVSRSALEQRLTDVSQAIYELNFAGEKLKTISHDLESGFEVESLHGFGRGWRTAAAGDEAGTASEPFTEFDPIELDRYSKLHLIIRSLNELAVDVGSIHHGLAGLANEMRGHIANQQLLMRLMQDKLVRVRMTPLSTISRNFFRTVRSASANLGKRVKLVIEGEDVFLDRFVWNKVSDPIMHILRNAVDHGVEVEEVRRQAGKQAQGVVRMKAVQRGSHVLLEIADDGGGIDTEAIRRKLLDRGLVDQAEQLSETQLLEHLFVPGFTTRDQVSHLSGRGVGLDVVRQNLLELRGSVRVQTRAGQGTTFFLRIPVSLSINRAAIVLIGTERYAAPLQDILEIRRISRADVREGDPPQVRLGDEMVELKDLAAAFGLRDDRLRIGGGETDLTVLLADSEHGRVALVIDRIVEQQEIIVKDLGTHLRHVEGIGGVTIMGDGSLIPILNVNELASPVLRAIKEIERSADRVAAGQFTVMVVDDSVSVRQSVSRLVKNNGWLPVLATDGVDAAEKLDVSRPDTIVLDIEMPRMNGFEFLGILRSQTRYQAMPVIMLTSRFSEKHQKKAEELGADHYLIKPYKEDQFVALLQRLASEKT</sequence>
<dbReference type="InterPro" id="IPR036641">
    <property type="entry name" value="HPT_dom_sf"/>
</dbReference>
<dbReference type="AlphaFoldDB" id="A0A1M5VHM1"/>
<evidence type="ECO:0000259" key="9">
    <source>
        <dbReference type="PROSITE" id="PS50109"/>
    </source>
</evidence>
<dbReference type="InterPro" id="IPR005467">
    <property type="entry name" value="His_kinase_dom"/>
</dbReference>
<dbReference type="GO" id="GO:0006935">
    <property type="term" value="P:chemotaxis"/>
    <property type="evidence" value="ECO:0007669"/>
    <property type="project" value="InterPro"/>
</dbReference>
<dbReference type="FunFam" id="3.30.565.10:FF:000016">
    <property type="entry name" value="Chemotaxis protein CheA, putative"/>
    <property type="match status" value="1"/>
</dbReference>
<dbReference type="PROSITE" id="PS50851">
    <property type="entry name" value="CHEW"/>
    <property type="match status" value="1"/>
</dbReference>
<feature type="domain" description="Response regulatory" evidence="10">
    <location>
        <begin position="1042"/>
        <end position="1158"/>
    </location>
</feature>
<dbReference type="PANTHER" id="PTHR43395:SF1">
    <property type="entry name" value="CHEMOTAXIS PROTEIN CHEA"/>
    <property type="match status" value="1"/>
</dbReference>
<dbReference type="CDD" id="cd00088">
    <property type="entry name" value="HPT"/>
    <property type="match status" value="2"/>
</dbReference>
<organism evidence="13 14">
    <name type="scientific">Desulfofustis glycolicus DSM 9705</name>
    <dbReference type="NCBI Taxonomy" id="1121409"/>
    <lineage>
        <taxon>Bacteria</taxon>
        <taxon>Pseudomonadati</taxon>
        <taxon>Thermodesulfobacteriota</taxon>
        <taxon>Desulfobulbia</taxon>
        <taxon>Desulfobulbales</taxon>
        <taxon>Desulfocapsaceae</taxon>
        <taxon>Desulfofustis</taxon>
    </lineage>
</organism>
<dbReference type="Gene3D" id="3.40.50.2300">
    <property type="match status" value="1"/>
</dbReference>
<evidence type="ECO:0000256" key="8">
    <source>
        <dbReference type="SAM" id="MobiDB-lite"/>
    </source>
</evidence>
<dbReference type="InterPro" id="IPR011006">
    <property type="entry name" value="CheY-like_superfamily"/>
</dbReference>
<dbReference type="OrthoDB" id="9803176at2"/>
<feature type="region of interest" description="Disordered" evidence="8">
    <location>
        <begin position="481"/>
        <end position="500"/>
    </location>
</feature>
<dbReference type="PROSITE" id="PS50110">
    <property type="entry name" value="RESPONSE_REGULATORY"/>
    <property type="match status" value="1"/>
</dbReference>
<reference evidence="13 14" key="1">
    <citation type="submission" date="2016-11" db="EMBL/GenBank/DDBJ databases">
        <authorList>
            <person name="Jaros S."/>
            <person name="Januszkiewicz K."/>
            <person name="Wedrychowicz H."/>
        </authorList>
    </citation>
    <scope>NUCLEOTIDE SEQUENCE [LARGE SCALE GENOMIC DNA]</scope>
    <source>
        <strain evidence="13 14">DSM 9705</strain>
    </source>
</reference>
<evidence type="ECO:0000313" key="13">
    <source>
        <dbReference type="EMBL" id="SHH74678.1"/>
    </source>
</evidence>
<evidence type="ECO:0000259" key="11">
    <source>
        <dbReference type="PROSITE" id="PS50851"/>
    </source>
</evidence>
<proteinExistence type="predicted"/>
<keyword evidence="14" id="KW-1185">Reference proteome</keyword>
<dbReference type="InterPro" id="IPR002545">
    <property type="entry name" value="CheW-lke_dom"/>
</dbReference>
<feature type="domain" description="CheW-like" evidence="11">
    <location>
        <begin position="887"/>
        <end position="1024"/>
    </location>
</feature>
<evidence type="ECO:0000256" key="1">
    <source>
        <dbReference type="ARBA" id="ARBA00000085"/>
    </source>
</evidence>
<evidence type="ECO:0000256" key="2">
    <source>
        <dbReference type="ARBA" id="ARBA00012438"/>
    </source>
</evidence>
<dbReference type="SUPFAM" id="SSF50341">
    <property type="entry name" value="CheW-like"/>
    <property type="match status" value="1"/>
</dbReference>
<feature type="domain" description="Histidine kinase" evidence="9">
    <location>
        <begin position="688"/>
        <end position="885"/>
    </location>
</feature>
<dbReference type="EMBL" id="FQXS01000008">
    <property type="protein sequence ID" value="SHH74678.1"/>
    <property type="molecule type" value="Genomic_DNA"/>
</dbReference>
<dbReference type="Pfam" id="PF00072">
    <property type="entry name" value="Response_reg"/>
    <property type="match status" value="1"/>
</dbReference>
<dbReference type="SUPFAM" id="SSF52172">
    <property type="entry name" value="CheY-like"/>
    <property type="match status" value="1"/>
</dbReference>
<evidence type="ECO:0000256" key="7">
    <source>
        <dbReference type="PROSITE-ProRule" id="PRU00169"/>
    </source>
</evidence>
<dbReference type="InterPro" id="IPR003594">
    <property type="entry name" value="HATPase_dom"/>
</dbReference>
<dbReference type="SMART" id="SM00448">
    <property type="entry name" value="REC"/>
    <property type="match status" value="1"/>
</dbReference>
<evidence type="ECO:0000259" key="10">
    <source>
        <dbReference type="PROSITE" id="PS50110"/>
    </source>
</evidence>
<dbReference type="Pfam" id="PF02518">
    <property type="entry name" value="HATPase_c"/>
    <property type="match status" value="1"/>
</dbReference>
<keyword evidence="4" id="KW-0808">Transferase</keyword>
<name>A0A1M5VHM1_9BACT</name>
<feature type="domain" description="HPt" evidence="12">
    <location>
        <begin position="2"/>
        <end position="106"/>
    </location>
</feature>
<gene>
    <name evidence="13" type="ORF">SAMN02745124_01697</name>
</gene>
<evidence type="ECO:0000259" key="12">
    <source>
        <dbReference type="PROSITE" id="PS50894"/>
    </source>
</evidence>
<evidence type="ECO:0000256" key="5">
    <source>
        <dbReference type="ARBA" id="ARBA00022777"/>
    </source>
</evidence>
<feature type="modified residue" description="Phosphohistidine" evidence="6">
    <location>
        <position position="49"/>
    </location>
</feature>
<dbReference type="InterPro" id="IPR001789">
    <property type="entry name" value="Sig_transdc_resp-reg_receiver"/>
</dbReference>
<dbReference type="Gene3D" id="1.20.120.160">
    <property type="entry name" value="HPT domain"/>
    <property type="match status" value="2"/>
</dbReference>
<dbReference type="InterPro" id="IPR004105">
    <property type="entry name" value="CheA-like_dim"/>
</dbReference>
<dbReference type="PROSITE" id="PS50894">
    <property type="entry name" value="HPT"/>
    <property type="match status" value="2"/>
</dbReference>
<dbReference type="InterPro" id="IPR004358">
    <property type="entry name" value="Sig_transdc_His_kin-like_C"/>
</dbReference>
<dbReference type="PRINTS" id="PR00344">
    <property type="entry name" value="BCTRLSENSOR"/>
</dbReference>
<feature type="domain" description="HPt" evidence="12">
    <location>
        <begin position="348"/>
        <end position="470"/>
    </location>
</feature>
<dbReference type="InterPro" id="IPR008207">
    <property type="entry name" value="Sig_transdc_His_kin_Hpt_dom"/>
</dbReference>
<evidence type="ECO:0000256" key="3">
    <source>
        <dbReference type="ARBA" id="ARBA00022553"/>
    </source>
</evidence>
<feature type="modified residue" description="4-aspartylphosphate" evidence="7">
    <location>
        <position position="1091"/>
    </location>
</feature>
<dbReference type="SMART" id="SM00073">
    <property type="entry name" value="HPT"/>
    <property type="match status" value="2"/>
</dbReference>
<dbReference type="Gene3D" id="3.30.565.10">
    <property type="entry name" value="Histidine kinase-like ATPase, C-terminal domain"/>
    <property type="match status" value="1"/>
</dbReference>
<dbReference type="SMART" id="SM00260">
    <property type="entry name" value="CheW"/>
    <property type="match status" value="1"/>
</dbReference>
<dbReference type="InterPro" id="IPR036061">
    <property type="entry name" value="CheW-like_dom_sf"/>
</dbReference>
<dbReference type="GO" id="GO:0005737">
    <property type="term" value="C:cytoplasm"/>
    <property type="evidence" value="ECO:0007669"/>
    <property type="project" value="InterPro"/>
</dbReference>
<dbReference type="STRING" id="1121409.SAMN02745124_01697"/>
<dbReference type="InterPro" id="IPR036890">
    <property type="entry name" value="HATPase_C_sf"/>
</dbReference>
<keyword evidence="3 7" id="KW-0597">Phosphoprotein</keyword>
<dbReference type="Pfam" id="PF01584">
    <property type="entry name" value="CheW"/>
    <property type="match status" value="1"/>
</dbReference>
<dbReference type="SMART" id="SM00387">
    <property type="entry name" value="HATPase_c"/>
    <property type="match status" value="1"/>
</dbReference>
<dbReference type="EC" id="2.7.13.3" evidence="2"/>
<comment type="catalytic activity">
    <reaction evidence="1">
        <text>ATP + protein L-histidine = ADP + protein N-phospho-L-histidine.</text>
        <dbReference type="EC" id="2.7.13.3"/>
    </reaction>
</comment>
<dbReference type="RefSeq" id="WP_073375134.1">
    <property type="nucleotide sequence ID" value="NZ_FQXS01000008.1"/>
</dbReference>
<evidence type="ECO:0000256" key="6">
    <source>
        <dbReference type="PROSITE-ProRule" id="PRU00110"/>
    </source>
</evidence>
<dbReference type="InterPro" id="IPR051315">
    <property type="entry name" value="Bact_Chemotaxis_CheA"/>
</dbReference>
<dbReference type="SMART" id="SM01231">
    <property type="entry name" value="H-kinase_dim"/>
    <property type="match status" value="1"/>
</dbReference>
<feature type="modified residue" description="Phosphohistidine" evidence="6">
    <location>
        <position position="403"/>
    </location>
</feature>
<dbReference type="Gene3D" id="2.30.30.40">
    <property type="entry name" value="SH3 Domains"/>
    <property type="match status" value="1"/>
</dbReference>
<dbReference type="SUPFAM" id="SSF55874">
    <property type="entry name" value="ATPase domain of HSP90 chaperone/DNA topoisomerase II/histidine kinase"/>
    <property type="match status" value="1"/>
</dbReference>
<feature type="compositionally biased region" description="Polar residues" evidence="8">
    <location>
        <begin position="483"/>
        <end position="493"/>
    </location>
</feature>
<dbReference type="PANTHER" id="PTHR43395">
    <property type="entry name" value="SENSOR HISTIDINE KINASE CHEA"/>
    <property type="match status" value="1"/>
</dbReference>
<dbReference type="Pfam" id="PF01627">
    <property type="entry name" value="Hpt"/>
    <property type="match status" value="2"/>
</dbReference>
<evidence type="ECO:0000256" key="4">
    <source>
        <dbReference type="ARBA" id="ARBA00022679"/>
    </source>
</evidence>
<evidence type="ECO:0000313" key="14">
    <source>
        <dbReference type="Proteomes" id="UP000184139"/>
    </source>
</evidence>
<protein>
    <recommendedName>
        <fullName evidence="2">histidine kinase</fullName>
        <ecNumber evidence="2">2.7.13.3</ecNumber>
    </recommendedName>
</protein>
<dbReference type="SUPFAM" id="SSF47226">
    <property type="entry name" value="Histidine-containing phosphotransfer domain, HPT domain"/>
    <property type="match status" value="2"/>
</dbReference>
<accession>A0A1M5VHM1</accession>
<keyword evidence="5 13" id="KW-0418">Kinase</keyword>